<evidence type="ECO:0000256" key="1">
    <source>
        <dbReference type="SAM" id="Phobius"/>
    </source>
</evidence>
<proteinExistence type="predicted"/>
<sequence length="238" mass="28662">MTTTDTKNYFYKLLNGKTSLWVVFWFWFIFITFLIEVFFETIFMDSVYAQNKDSYVELFIYVVITIYAIGIFLTIFRTANKYKGFKLWSFLSKVLVTINLFFSINFFIEVSKFYFYDDYNLVKEIESFKEQLPIQVDMNTALVDIYKDEHIIHYKYQLNEVHLEDENLKNKFKKQIQDSLCEDPSSLDLLKRDYTLDYIYMDEKDNEILNIKTDKKICGNSIYDLDILNDVLKKQGRI</sequence>
<dbReference type="KEGG" id="avp:AVENP_1336"/>
<keyword evidence="1" id="KW-0812">Transmembrane</keyword>
<keyword evidence="1" id="KW-0472">Membrane</keyword>
<accession>A0AAE7BAX2</accession>
<dbReference type="EMBL" id="CP053840">
    <property type="protein sequence ID" value="QKF66890.1"/>
    <property type="molecule type" value="Genomic_DNA"/>
</dbReference>
<gene>
    <name evidence="2" type="ORF">AVENP_1336</name>
</gene>
<dbReference type="Gene3D" id="3.30.300.250">
    <property type="match status" value="1"/>
</dbReference>
<feature type="transmembrane region" description="Helical" evidence="1">
    <location>
        <begin position="55"/>
        <end position="76"/>
    </location>
</feature>
<dbReference type="AlphaFoldDB" id="A0AAE7BAX2"/>
<feature type="transmembrane region" description="Helical" evidence="1">
    <location>
        <begin position="88"/>
        <end position="108"/>
    </location>
</feature>
<keyword evidence="3" id="KW-1185">Reference proteome</keyword>
<organism evidence="2 3">
    <name type="scientific">Arcobacter venerupis</name>
    <dbReference type="NCBI Taxonomy" id="1054033"/>
    <lineage>
        <taxon>Bacteria</taxon>
        <taxon>Pseudomonadati</taxon>
        <taxon>Campylobacterota</taxon>
        <taxon>Epsilonproteobacteria</taxon>
        <taxon>Campylobacterales</taxon>
        <taxon>Arcobacteraceae</taxon>
        <taxon>Arcobacter</taxon>
    </lineage>
</organism>
<protein>
    <submittedName>
        <fullName evidence="2">Membrane protein</fullName>
    </submittedName>
</protein>
<name>A0AAE7BAX2_9BACT</name>
<dbReference type="Proteomes" id="UP000503482">
    <property type="component" value="Chromosome"/>
</dbReference>
<dbReference type="RefSeq" id="WP_128358793.1">
    <property type="nucleotide sequence ID" value="NZ_CP053840.1"/>
</dbReference>
<keyword evidence="1" id="KW-1133">Transmembrane helix</keyword>
<evidence type="ECO:0000313" key="3">
    <source>
        <dbReference type="Proteomes" id="UP000503482"/>
    </source>
</evidence>
<feature type="transmembrane region" description="Helical" evidence="1">
    <location>
        <begin position="20"/>
        <end position="43"/>
    </location>
</feature>
<evidence type="ECO:0000313" key="2">
    <source>
        <dbReference type="EMBL" id="QKF66890.1"/>
    </source>
</evidence>
<reference evidence="2 3" key="1">
    <citation type="submission" date="2020-05" db="EMBL/GenBank/DDBJ databases">
        <title>Complete genome sequencing of Campylobacter and Arcobacter type strains.</title>
        <authorList>
            <person name="Miller W.G."/>
            <person name="Yee E."/>
        </authorList>
    </citation>
    <scope>NUCLEOTIDE SEQUENCE [LARGE SCALE GENOMIC DNA]</scope>
    <source>
        <strain evidence="2 3">LMG 26156</strain>
    </source>
</reference>